<accession>A0ACC6UES4</accession>
<gene>
    <name evidence="1" type="ORF">RKD21_000242</name>
</gene>
<keyword evidence="2" id="KW-1185">Reference proteome</keyword>
<dbReference type="Proteomes" id="UP001565447">
    <property type="component" value="Unassembled WGS sequence"/>
</dbReference>
<organism evidence="1 2">
    <name type="scientific">Streptomyces albogriseolus</name>
    <dbReference type="NCBI Taxonomy" id="1887"/>
    <lineage>
        <taxon>Bacteria</taxon>
        <taxon>Bacillati</taxon>
        <taxon>Actinomycetota</taxon>
        <taxon>Actinomycetes</taxon>
        <taxon>Kitasatosporales</taxon>
        <taxon>Streptomycetaceae</taxon>
        <taxon>Streptomyces</taxon>
        <taxon>Streptomyces albogriseolus group</taxon>
    </lineage>
</organism>
<keyword evidence="1" id="KW-0378">Hydrolase</keyword>
<dbReference type="EC" id="3.6.1.55" evidence="1"/>
<sequence length="247" mass="27347">MRPLGVRVDDWLKDSDEVGPSWLTVDLAIFTVRDDQLMVLLVERGLEPFHGMPAMPGGYVQKNETLHEGALRELAEEAGIDGSRLHLEQLGAYADPGRDPRGRVVTVAYLALGPDLPAPVGGTDATRAFWAPVAHVEDGRLDLAFDHRAILTEALEEVRRKLEYTAAATAFCGETFTLTDLRTVYQVIWGQQLDPSNFRRKVLNTTGFVQPTGEQWLPPTGRPAALYRRGQAWLLNPPLIRAETPGQ</sequence>
<evidence type="ECO:0000313" key="1">
    <source>
        <dbReference type="EMBL" id="MEY9809985.1"/>
    </source>
</evidence>
<comment type="caution">
    <text evidence="1">The sequence shown here is derived from an EMBL/GenBank/DDBJ whole genome shotgun (WGS) entry which is preliminary data.</text>
</comment>
<protein>
    <submittedName>
        <fullName evidence="1">8-oxo-dGTP diphosphatase</fullName>
        <ecNumber evidence="1">3.6.1.55</ecNumber>
    </submittedName>
</protein>
<reference evidence="1" key="1">
    <citation type="submission" date="2024-07" db="EMBL/GenBank/DDBJ databases">
        <title>Genome sequencing of plant associated microbes to promote plant fitness in Sorghum bicolor and Oryza sativa.</title>
        <authorList>
            <person name="Coleman-Derr D."/>
        </authorList>
    </citation>
    <scope>NUCLEOTIDE SEQUENCE</scope>
    <source>
        <strain evidence="1">SAI-173</strain>
    </source>
</reference>
<name>A0ACC6UES4_STRAO</name>
<evidence type="ECO:0000313" key="2">
    <source>
        <dbReference type="Proteomes" id="UP001565447"/>
    </source>
</evidence>
<dbReference type="EMBL" id="JBGCBD010000002">
    <property type="protein sequence ID" value="MEY9809985.1"/>
    <property type="molecule type" value="Genomic_DNA"/>
</dbReference>
<proteinExistence type="predicted"/>